<comment type="cofactor">
    <cofactor evidence="1">
        <name>a divalent metal cation</name>
        <dbReference type="ChEBI" id="CHEBI:60240"/>
    </cofactor>
</comment>
<dbReference type="GO" id="GO:0043748">
    <property type="term" value="F:O-succinylbenzoate synthase activity"/>
    <property type="evidence" value="ECO:0007669"/>
    <property type="project" value="UniProtKB-EC"/>
</dbReference>
<dbReference type="PANTHER" id="PTHR48073">
    <property type="entry name" value="O-SUCCINYLBENZOATE SYNTHASE-RELATED"/>
    <property type="match status" value="1"/>
</dbReference>
<dbReference type="EC" id="4.2.1.113" evidence="5 6"/>
<name>A0ABZ1BUT9_9FIRM</name>
<dbReference type="SFLD" id="SFLDF00009">
    <property type="entry name" value="o-succinylbenzoate_synthase"/>
    <property type="match status" value="1"/>
</dbReference>
<evidence type="ECO:0000256" key="5">
    <source>
        <dbReference type="ARBA" id="ARBA00029491"/>
    </source>
</evidence>
<evidence type="ECO:0000256" key="4">
    <source>
        <dbReference type="ARBA" id="ARBA00023239"/>
    </source>
</evidence>
<dbReference type="InterPro" id="IPR010197">
    <property type="entry name" value="OSBS/NAAAR"/>
</dbReference>
<dbReference type="InterPro" id="IPR013342">
    <property type="entry name" value="Mandelate_racemase_C"/>
</dbReference>
<protein>
    <recommendedName>
        <fullName evidence="5 6">o-succinylbenzoate synthase</fullName>
        <ecNumber evidence="5 6">4.2.1.113</ecNumber>
    </recommendedName>
</protein>
<dbReference type="Pfam" id="PF02746">
    <property type="entry name" value="MR_MLE_N"/>
    <property type="match status" value="1"/>
</dbReference>
<dbReference type="SFLD" id="SFLDS00001">
    <property type="entry name" value="Enolase"/>
    <property type="match status" value="1"/>
</dbReference>
<evidence type="ECO:0000313" key="8">
    <source>
        <dbReference type="EMBL" id="WRP16572.1"/>
    </source>
</evidence>
<keyword evidence="2" id="KW-0479">Metal-binding</keyword>
<dbReference type="InterPro" id="IPR029017">
    <property type="entry name" value="Enolase-like_N"/>
</dbReference>
<dbReference type="Pfam" id="PF13378">
    <property type="entry name" value="MR_MLE_C"/>
    <property type="match status" value="1"/>
</dbReference>
<keyword evidence="9" id="KW-1185">Reference proteome</keyword>
<dbReference type="Proteomes" id="UP001332192">
    <property type="component" value="Chromosome"/>
</dbReference>
<feature type="domain" description="Mandelate racemase/muconate lactonizing enzyme C-terminal" evidence="7">
    <location>
        <begin position="158"/>
        <end position="250"/>
    </location>
</feature>
<evidence type="ECO:0000256" key="2">
    <source>
        <dbReference type="ARBA" id="ARBA00022723"/>
    </source>
</evidence>
<dbReference type="InterPro" id="IPR029065">
    <property type="entry name" value="Enolase_C-like"/>
</dbReference>
<sequence>MGIGRRTAAEPRGDDDVRVERVELMLVSVPCKEPFHISSGPVTEREVVLVRVFSEGLYGLGEMPTFSEPIYSHDATLPSLMALERWFVPAILGRELDSPVDVGAALSGYRGFPFAKAGLETAVWDLAARRQGVSLARLLGGERDRVAAGVSIGLQESISGLLSRVEEALARGYQRVKLKIRPGFDVEPVTAVRQAFAGVPLMVDANSAYTLGDLPVLRALDELGLTMIEQPLGYDDLVDHARLQACLRTPVCLDESLHTPADLRKAVALGSCRIANVKYARMGGLGPSLEIHALARASGIPVWCGSMLELGVGQAVNLALASLPGFTLPGDLAPSDRYTVDDVIDPPIEMASDGTFAVPDGPGIGVELDPRRLGRYLVRRIVLTPQQRVLIPVVHGS</sequence>
<dbReference type="SFLD" id="SFLDG00180">
    <property type="entry name" value="muconate_cycloisomerase"/>
    <property type="match status" value="1"/>
</dbReference>
<reference evidence="8 9" key="1">
    <citation type="journal article" date="2024" name="Front. Microbiol.">
        <title>Novel thermophilic genera Geochorda gen. nov. and Carboxydochorda gen. nov. from the deep terrestrial subsurface reveal the ecophysiological diversity in the class Limnochordia.</title>
        <authorList>
            <person name="Karnachuk O.V."/>
            <person name="Lukina A.P."/>
            <person name="Avakyan M.R."/>
            <person name="Kadnikov V.V."/>
            <person name="Begmatov S."/>
            <person name="Beletsky A.V."/>
            <person name="Vlasova K.G."/>
            <person name="Novikov A.A."/>
            <person name="Shcherbakova V.A."/>
            <person name="Mardanov A.V."/>
            <person name="Ravin N.V."/>
        </authorList>
    </citation>
    <scope>NUCLEOTIDE SEQUENCE [LARGE SCALE GENOMIC DNA]</scope>
    <source>
        <strain evidence="8 9">L945</strain>
    </source>
</reference>
<dbReference type="CDD" id="cd03317">
    <property type="entry name" value="NAAAR"/>
    <property type="match status" value="1"/>
</dbReference>
<dbReference type="SUPFAM" id="SSF54826">
    <property type="entry name" value="Enolase N-terminal domain-like"/>
    <property type="match status" value="1"/>
</dbReference>
<dbReference type="Gene3D" id="3.30.390.10">
    <property type="entry name" value="Enolase-like, N-terminal domain"/>
    <property type="match status" value="1"/>
</dbReference>
<accession>A0ABZ1BUT9</accession>
<evidence type="ECO:0000256" key="6">
    <source>
        <dbReference type="NCBIfam" id="TIGR01928"/>
    </source>
</evidence>
<evidence type="ECO:0000313" key="9">
    <source>
        <dbReference type="Proteomes" id="UP001332192"/>
    </source>
</evidence>
<organism evidence="8 9">
    <name type="scientific">Carboxydichorda subterranea</name>
    <dbReference type="NCBI Taxonomy" id="3109565"/>
    <lineage>
        <taxon>Bacteria</taxon>
        <taxon>Bacillati</taxon>
        <taxon>Bacillota</taxon>
        <taxon>Limnochordia</taxon>
        <taxon>Limnochordales</taxon>
        <taxon>Geochordaceae</taxon>
        <taxon>Carboxydichorda</taxon>
    </lineage>
</organism>
<evidence type="ECO:0000259" key="7">
    <source>
        <dbReference type="SMART" id="SM00922"/>
    </source>
</evidence>
<dbReference type="InterPro" id="IPR036849">
    <property type="entry name" value="Enolase-like_C_sf"/>
</dbReference>
<dbReference type="SMART" id="SM00922">
    <property type="entry name" value="MR_MLE"/>
    <property type="match status" value="1"/>
</dbReference>
<dbReference type="Gene3D" id="3.20.20.120">
    <property type="entry name" value="Enolase-like C-terminal domain"/>
    <property type="match status" value="1"/>
</dbReference>
<dbReference type="SUPFAM" id="SSF51604">
    <property type="entry name" value="Enolase C-terminal domain-like"/>
    <property type="match status" value="1"/>
</dbReference>
<dbReference type="RefSeq" id="WP_324715845.1">
    <property type="nucleotide sequence ID" value="NZ_CP141615.1"/>
</dbReference>
<keyword evidence="3" id="KW-0460">Magnesium</keyword>
<evidence type="ECO:0000256" key="3">
    <source>
        <dbReference type="ARBA" id="ARBA00022842"/>
    </source>
</evidence>
<dbReference type="InterPro" id="IPR013341">
    <property type="entry name" value="Mandelate_racemase_N_dom"/>
</dbReference>
<dbReference type="EMBL" id="CP141615">
    <property type="protein sequence ID" value="WRP16572.1"/>
    <property type="molecule type" value="Genomic_DNA"/>
</dbReference>
<evidence type="ECO:0000256" key="1">
    <source>
        <dbReference type="ARBA" id="ARBA00001968"/>
    </source>
</evidence>
<dbReference type="PANTHER" id="PTHR48073:SF5">
    <property type="entry name" value="O-SUCCINYLBENZOATE SYNTHASE"/>
    <property type="match status" value="1"/>
</dbReference>
<keyword evidence="4 8" id="KW-0456">Lyase</keyword>
<proteinExistence type="predicted"/>
<dbReference type="NCBIfam" id="TIGR01928">
    <property type="entry name" value="menC_lowGC_arch"/>
    <property type="match status" value="1"/>
</dbReference>
<gene>
    <name evidence="8" type="primary">menC</name>
    <name evidence="8" type="ORF">U7230_10770</name>
</gene>